<keyword evidence="4" id="KW-1185">Reference proteome</keyword>
<evidence type="ECO:0000313" key="3">
    <source>
        <dbReference type="EMBL" id="KAK1724434.1"/>
    </source>
</evidence>
<dbReference type="AlphaFoldDB" id="A0AAD8UNQ4"/>
<dbReference type="Proteomes" id="UP001244207">
    <property type="component" value="Unassembled WGS sequence"/>
</dbReference>
<organism evidence="3 4">
    <name type="scientific">Glomerella acutata</name>
    <name type="common">Colletotrichum acutatum</name>
    <dbReference type="NCBI Taxonomy" id="27357"/>
    <lineage>
        <taxon>Eukaryota</taxon>
        <taxon>Fungi</taxon>
        <taxon>Dikarya</taxon>
        <taxon>Ascomycota</taxon>
        <taxon>Pezizomycotina</taxon>
        <taxon>Sordariomycetes</taxon>
        <taxon>Hypocreomycetidae</taxon>
        <taxon>Glomerellales</taxon>
        <taxon>Glomerellaceae</taxon>
        <taxon>Colletotrichum</taxon>
        <taxon>Colletotrichum acutatum species complex</taxon>
    </lineage>
</organism>
<feature type="region of interest" description="Disordered" evidence="1">
    <location>
        <begin position="1"/>
        <end position="34"/>
    </location>
</feature>
<feature type="transmembrane region" description="Helical" evidence="2">
    <location>
        <begin position="373"/>
        <end position="397"/>
    </location>
</feature>
<keyword evidence="2" id="KW-1133">Transmembrane helix</keyword>
<proteinExistence type="predicted"/>
<sequence>MTLPRLGKASSYPSSAHSADAITEPVEPTKLPKPLDVRIPNRVEQAGPFPWPERFFNRRKLPSDWENTPWLYATLRDMEQDLKCPEEEDILRSLRTEENWAPDQFRLDVFLDIIQGRTLQQLEEDGDGVPETKVALLIDSNNVGSKPEFRPLLGGLSARQLLREATKERYELDYEQSTVSSGFVEAERRLIYVVDLDSWSILALLGSSPESLYREVTECILNHLSAKSEIGVSFAVRQHKKLLDDFLLASRNLRAQQEAERKLNECEMMVKEAGDVLRDLKRTLGETLSSAAVFTETDVNYFLHQDGRVGDAIDCMMPLSQIRKTLNKMGRTHRDIGELQGTCESMLESGIRGRKKSMLTPNMNATNTLEKRMLLWITMMSQPLLNVAAIFSCDGIITFPRTWYNFLYALFFMVAAMGSIVVLLLKLLESGVSLFESRAGGQSSAEETSDCSRERGGTGPVDASNRLPPRRSTWCTSGMGHIQRRHAGDIGLLDLPGRSVLGQPATIGPSLNKPSTAVLARR</sequence>
<evidence type="ECO:0000313" key="4">
    <source>
        <dbReference type="Proteomes" id="UP001244207"/>
    </source>
</evidence>
<feature type="region of interest" description="Disordered" evidence="1">
    <location>
        <begin position="443"/>
        <end position="471"/>
    </location>
</feature>
<keyword evidence="2" id="KW-0472">Membrane</keyword>
<dbReference type="GeneID" id="85395326"/>
<protein>
    <submittedName>
        <fullName evidence="3">Uncharacterized protein</fullName>
    </submittedName>
</protein>
<gene>
    <name evidence="3" type="ORF">BDZ83DRAFT_700424</name>
</gene>
<evidence type="ECO:0000256" key="1">
    <source>
        <dbReference type="SAM" id="MobiDB-lite"/>
    </source>
</evidence>
<feature type="transmembrane region" description="Helical" evidence="2">
    <location>
        <begin position="403"/>
        <end position="428"/>
    </location>
</feature>
<keyword evidence="2" id="KW-0812">Transmembrane</keyword>
<accession>A0AAD8UNQ4</accession>
<evidence type="ECO:0000256" key="2">
    <source>
        <dbReference type="SAM" id="Phobius"/>
    </source>
</evidence>
<comment type="caution">
    <text evidence="3">The sequence shown here is derived from an EMBL/GenBank/DDBJ whole genome shotgun (WGS) entry which is preliminary data.</text>
</comment>
<reference evidence="3" key="1">
    <citation type="submission" date="2021-12" db="EMBL/GenBank/DDBJ databases">
        <title>Comparative genomics, transcriptomics and evolutionary studies reveal genomic signatures of adaptation to plant cell wall in hemibiotrophic fungi.</title>
        <authorList>
            <consortium name="DOE Joint Genome Institute"/>
            <person name="Baroncelli R."/>
            <person name="Diaz J.F."/>
            <person name="Benocci T."/>
            <person name="Peng M."/>
            <person name="Battaglia E."/>
            <person name="Haridas S."/>
            <person name="Andreopoulos W."/>
            <person name="Labutti K."/>
            <person name="Pangilinan J."/>
            <person name="Floch G.L."/>
            <person name="Makela M.R."/>
            <person name="Henrissat B."/>
            <person name="Grigoriev I.V."/>
            <person name="Crouch J.A."/>
            <person name="De Vries R.P."/>
            <person name="Sukno S.A."/>
            <person name="Thon M.R."/>
        </authorList>
    </citation>
    <scope>NUCLEOTIDE SEQUENCE</scope>
    <source>
        <strain evidence="3">CBS 112980</strain>
    </source>
</reference>
<dbReference type="RefSeq" id="XP_060364489.1">
    <property type="nucleotide sequence ID" value="XM_060511428.1"/>
</dbReference>
<name>A0AAD8UNQ4_GLOAC</name>
<dbReference type="EMBL" id="JAHMHS010000052">
    <property type="protein sequence ID" value="KAK1724434.1"/>
    <property type="molecule type" value="Genomic_DNA"/>
</dbReference>